<dbReference type="Proteomes" id="UP000239936">
    <property type="component" value="Unassembled WGS sequence"/>
</dbReference>
<evidence type="ECO:0000313" key="1">
    <source>
        <dbReference type="EMBL" id="PQJ94787.1"/>
    </source>
</evidence>
<protein>
    <submittedName>
        <fullName evidence="1">Uncharacterized protein</fullName>
    </submittedName>
</protein>
<dbReference type="EMBL" id="PPGH01000042">
    <property type="protein sequence ID" value="PQJ94787.1"/>
    <property type="molecule type" value="Genomic_DNA"/>
</dbReference>
<reference evidence="1 3" key="1">
    <citation type="submission" date="2018-01" db="EMBL/GenBank/DDBJ databases">
        <title>The complete genome sequence of Chromatium okenii LaCa, a purple sulfur bacterium with a turbulent life.</title>
        <authorList>
            <person name="Luedin S.M."/>
            <person name="Liechti N."/>
            <person name="Storelli N."/>
            <person name="Danza F."/>
            <person name="Wittwer M."/>
            <person name="Pothier J.F."/>
            <person name="Tonolla M.A."/>
        </authorList>
    </citation>
    <scope>NUCLEOTIDE SEQUENCE [LARGE SCALE GENOMIC DNA]</scope>
    <source>
        <strain evidence="1 3">LaCa</strain>
    </source>
</reference>
<name>A0A2S7XM21_9GAMM</name>
<sequence length="69" mass="8117">MLYLYPILVPFVLLIYGCSSQQLYNTGQAWQQNECNKIIDTQEQNRCMASSNTSYEDYKRQIQETKDAK</sequence>
<proteinExistence type="predicted"/>
<accession>A0A2S7XM21</accession>
<dbReference type="EMBL" id="PPGH01000041">
    <property type="protein sequence ID" value="PQJ94807.1"/>
    <property type="molecule type" value="Genomic_DNA"/>
</dbReference>
<evidence type="ECO:0000313" key="3">
    <source>
        <dbReference type="Proteomes" id="UP000239936"/>
    </source>
</evidence>
<evidence type="ECO:0000313" key="2">
    <source>
        <dbReference type="EMBL" id="PQJ94807.1"/>
    </source>
</evidence>
<dbReference type="OrthoDB" id="6387823at2"/>
<keyword evidence="3" id="KW-1185">Reference proteome</keyword>
<gene>
    <name evidence="2" type="ORF">CXB77_18310</name>
    <name evidence="1" type="ORF">CXB77_18665</name>
</gene>
<comment type="caution">
    <text evidence="1">The sequence shown here is derived from an EMBL/GenBank/DDBJ whole genome shotgun (WGS) entry which is preliminary data.</text>
</comment>
<dbReference type="AlphaFoldDB" id="A0A2S7XM21"/>
<organism evidence="1 3">
    <name type="scientific">Chromatium okenii</name>
    <dbReference type="NCBI Taxonomy" id="61644"/>
    <lineage>
        <taxon>Bacteria</taxon>
        <taxon>Pseudomonadati</taxon>
        <taxon>Pseudomonadota</taxon>
        <taxon>Gammaproteobacteria</taxon>
        <taxon>Chromatiales</taxon>
        <taxon>Chromatiaceae</taxon>
        <taxon>Chromatium</taxon>
    </lineage>
</organism>